<dbReference type="Pfam" id="PF01694">
    <property type="entry name" value="Rhomboid"/>
    <property type="match status" value="1"/>
</dbReference>
<dbReference type="InterPro" id="IPR050925">
    <property type="entry name" value="Rhomboid_protease_S54"/>
</dbReference>
<sequence>MMSQLKYSPVTHLFVALNCLVFLLMYVVSGGVVEDARLLIQFGALYPPLIQWDLGQSYRLFSAIFVHIGFMHFFANTLTIYFLGQQIERLYGSVRFFWIYLLTGLMGNLFCLVFSSDAIVAGSSTSIFGLFTILVVLRWLPNPYLQYLGQSYLPLLLMNLVFSLAPGVSLAGHLGGLVGGACMALVLPLAPYGLVHGRQGQALGVGLYLGLGLLFFASVLS</sequence>
<dbReference type="GO" id="GO:0006508">
    <property type="term" value="P:proteolysis"/>
    <property type="evidence" value="ECO:0007669"/>
    <property type="project" value="UniProtKB-KW"/>
</dbReference>
<keyword evidence="6 7" id="KW-0472">Membrane</keyword>
<dbReference type="PANTHER" id="PTHR43731:SF14">
    <property type="entry name" value="PRESENILIN-ASSOCIATED RHOMBOID-LIKE PROTEIN, MITOCHONDRIAL"/>
    <property type="match status" value="1"/>
</dbReference>
<feature type="transmembrane region" description="Helical" evidence="7">
    <location>
        <begin position="177"/>
        <end position="195"/>
    </location>
</feature>
<feature type="transmembrane region" description="Helical" evidence="7">
    <location>
        <begin position="96"/>
        <end position="115"/>
    </location>
</feature>
<dbReference type="AlphaFoldDB" id="A0A7X3KC58"/>
<feature type="transmembrane region" description="Helical" evidence="7">
    <location>
        <begin position="12"/>
        <end position="33"/>
    </location>
</feature>
<evidence type="ECO:0000256" key="7">
    <source>
        <dbReference type="SAM" id="Phobius"/>
    </source>
</evidence>
<comment type="caution">
    <text evidence="9">The sequence shown here is derived from an EMBL/GenBank/DDBJ whole genome shotgun (WGS) entry which is preliminary data.</text>
</comment>
<comment type="similarity">
    <text evidence="2">Belongs to the peptidase S54 family.</text>
</comment>
<dbReference type="SUPFAM" id="SSF144091">
    <property type="entry name" value="Rhomboid-like"/>
    <property type="match status" value="1"/>
</dbReference>
<protein>
    <submittedName>
        <fullName evidence="9">Rhomboid family intramembrane serine protease</fullName>
    </submittedName>
</protein>
<feature type="transmembrane region" description="Helical" evidence="7">
    <location>
        <begin position="202"/>
        <end position="220"/>
    </location>
</feature>
<dbReference type="Gene3D" id="1.20.1540.10">
    <property type="entry name" value="Rhomboid-like"/>
    <property type="match status" value="1"/>
</dbReference>
<name>A0A7X3KC58_9STRE</name>
<evidence type="ECO:0000259" key="8">
    <source>
        <dbReference type="Pfam" id="PF01694"/>
    </source>
</evidence>
<feature type="transmembrane region" description="Helical" evidence="7">
    <location>
        <begin position="121"/>
        <end position="140"/>
    </location>
</feature>
<dbReference type="EMBL" id="WSRS01000059">
    <property type="protein sequence ID" value="MVX59321.1"/>
    <property type="molecule type" value="Genomic_DNA"/>
</dbReference>
<reference evidence="9 10" key="1">
    <citation type="submission" date="2019-12" db="EMBL/GenBank/DDBJ databases">
        <title>Microbes associate with the intestines of laboratory mice.</title>
        <authorList>
            <person name="Navarre W."/>
            <person name="Wong E."/>
        </authorList>
    </citation>
    <scope>NUCLEOTIDE SEQUENCE [LARGE SCALE GENOMIC DNA]</scope>
    <source>
        <strain evidence="9 10">NM51_B2-22</strain>
    </source>
</reference>
<dbReference type="GO" id="GO:0004252">
    <property type="term" value="F:serine-type endopeptidase activity"/>
    <property type="evidence" value="ECO:0007669"/>
    <property type="project" value="InterPro"/>
</dbReference>
<feature type="transmembrane region" description="Helical" evidence="7">
    <location>
        <begin position="60"/>
        <end position="84"/>
    </location>
</feature>
<evidence type="ECO:0000256" key="6">
    <source>
        <dbReference type="ARBA" id="ARBA00023136"/>
    </source>
</evidence>
<comment type="subcellular location">
    <subcellularLocation>
        <location evidence="1">Membrane</location>
        <topology evidence="1">Multi-pass membrane protein</topology>
    </subcellularLocation>
</comment>
<dbReference type="PANTHER" id="PTHR43731">
    <property type="entry name" value="RHOMBOID PROTEASE"/>
    <property type="match status" value="1"/>
</dbReference>
<evidence type="ECO:0000313" key="10">
    <source>
        <dbReference type="Proteomes" id="UP000461595"/>
    </source>
</evidence>
<accession>A0A7X3KC58</accession>
<organism evidence="9 10">
    <name type="scientific">Streptococcus danieliae</name>
    <dbReference type="NCBI Taxonomy" id="747656"/>
    <lineage>
        <taxon>Bacteria</taxon>
        <taxon>Bacillati</taxon>
        <taxon>Bacillota</taxon>
        <taxon>Bacilli</taxon>
        <taxon>Lactobacillales</taxon>
        <taxon>Streptococcaceae</taxon>
        <taxon>Streptococcus</taxon>
    </lineage>
</organism>
<evidence type="ECO:0000256" key="5">
    <source>
        <dbReference type="ARBA" id="ARBA00022989"/>
    </source>
</evidence>
<gene>
    <name evidence="9" type="ORF">E5983_06690</name>
</gene>
<dbReference type="GO" id="GO:0016020">
    <property type="term" value="C:membrane"/>
    <property type="evidence" value="ECO:0007669"/>
    <property type="project" value="UniProtKB-SubCell"/>
</dbReference>
<keyword evidence="9" id="KW-0645">Protease</keyword>
<evidence type="ECO:0000256" key="2">
    <source>
        <dbReference type="ARBA" id="ARBA00009045"/>
    </source>
</evidence>
<keyword evidence="3 7" id="KW-0812">Transmembrane</keyword>
<keyword evidence="5 7" id="KW-1133">Transmembrane helix</keyword>
<feature type="domain" description="Peptidase S54 rhomboid" evidence="8">
    <location>
        <begin position="55"/>
        <end position="187"/>
    </location>
</feature>
<proteinExistence type="inferred from homology"/>
<keyword evidence="4" id="KW-0378">Hydrolase</keyword>
<dbReference type="InterPro" id="IPR022764">
    <property type="entry name" value="Peptidase_S54_rhomboid_dom"/>
</dbReference>
<feature type="transmembrane region" description="Helical" evidence="7">
    <location>
        <begin position="152"/>
        <end position="171"/>
    </location>
</feature>
<evidence type="ECO:0000256" key="3">
    <source>
        <dbReference type="ARBA" id="ARBA00022692"/>
    </source>
</evidence>
<dbReference type="Proteomes" id="UP000461595">
    <property type="component" value="Unassembled WGS sequence"/>
</dbReference>
<evidence type="ECO:0000256" key="4">
    <source>
        <dbReference type="ARBA" id="ARBA00022801"/>
    </source>
</evidence>
<evidence type="ECO:0000256" key="1">
    <source>
        <dbReference type="ARBA" id="ARBA00004141"/>
    </source>
</evidence>
<evidence type="ECO:0000313" key="9">
    <source>
        <dbReference type="EMBL" id="MVX59321.1"/>
    </source>
</evidence>
<dbReference type="InterPro" id="IPR035952">
    <property type="entry name" value="Rhomboid-like_sf"/>
</dbReference>